<organism evidence="1 2">
    <name type="scientific">Nicotiana tabacum</name>
    <name type="common">Common tobacco</name>
    <dbReference type="NCBI Taxonomy" id="4097"/>
    <lineage>
        <taxon>Eukaryota</taxon>
        <taxon>Viridiplantae</taxon>
        <taxon>Streptophyta</taxon>
        <taxon>Embryophyta</taxon>
        <taxon>Tracheophyta</taxon>
        <taxon>Spermatophyta</taxon>
        <taxon>Magnoliopsida</taxon>
        <taxon>eudicotyledons</taxon>
        <taxon>Gunneridae</taxon>
        <taxon>Pentapetalae</taxon>
        <taxon>asterids</taxon>
        <taxon>lamiids</taxon>
        <taxon>Solanales</taxon>
        <taxon>Solanaceae</taxon>
        <taxon>Nicotianoideae</taxon>
        <taxon>Nicotianeae</taxon>
        <taxon>Nicotiana</taxon>
    </lineage>
</organism>
<proteinExistence type="predicted"/>
<dbReference type="RefSeq" id="XP_075092288.1">
    <property type="nucleotide sequence ID" value="XM_075236187.1"/>
</dbReference>
<name>A0AC58T542_TOBAC</name>
<dbReference type="Proteomes" id="UP000790787">
    <property type="component" value="Chromosome 18"/>
</dbReference>
<reference evidence="1" key="1">
    <citation type="journal article" date="2014" name="Nat. Commun.">
        <title>The tobacco genome sequence and its comparison with those of tomato and potato.</title>
        <authorList>
            <person name="Sierro N."/>
            <person name="Battey J.N."/>
            <person name="Ouadi S."/>
            <person name="Bakaher N."/>
            <person name="Bovet L."/>
            <person name="Willig A."/>
            <person name="Goepfert S."/>
            <person name="Peitsch M.C."/>
            <person name="Ivanov N.V."/>
        </authorList>
    </citation>
    <scope>NUCLEOTIDE SEQUENCE [LARGE SCALE GENOMIC DNA]</scope>
</reference>
<accession>A0AC58T542</accession>
<evidence type="ECO:0000313" key="1">
    <source>
        <dbReference type="Proteomes" id="UP000790787"/>
    </source>
</evidence>
<protein>
    <submittedName>
        <fullName evidence="2">Secreted RxLR effector protein 161-like</fullName>
    </submittedName>
</protein>
<reference evidence="2" key="2">
    <citation type="submission" date="2025-08" db="UniProtKB">
        <authorList>
            <consortium name="RefSeq"/>
        </authorList>
    </citation>
    <scope>IDENTIFICATION</scope>
    <source>
        <tissue evidence="2">Leaf</tissue>
    </source>
</reference>
<keyword evidence="1" id="KW-1185">Reference proteome</keyword>
<sequence>MFEMEISKTIDTLIATATRLDIDKPGFPMNETMYRDIIGSLLYLTTSRTDIVFSVGLYTRFQSRPKKSHLKVAKRILRYLKGTHDLVFYHLLEENFDVIGYVDADYTGYLVDRKSTFGNASLASTDSTLLEDLSEKEATENLLLIAAEGSLVGEYESECWGSGGRKRGWG</sequence>
<gene>
    <name evidence="2" type="primary">LOC142172542</name>
</gene>
<evidence type="ECO:0000313" key="2">
    <source>
        <dbReference type="RefSeq" id="XP_075092288.1"/>
    </source>
</evidence>